<accession>A0A822X545</accession>
<evidence type="ECO:0000256" key="1">
    <source>
        <dbReference type="SAM" id="Coils"/>
    </source>
</evidence>
<dbReference type="InterPro" id="IPR003497">
    <property type="entry name" value="BRO_N_domain"/>
</dbReference>
<evidence type="ECO:0000313" key="3">
    <source>
        <dbReference type="EMBL" id="CZY07619.1"/>
    </source>
</evidence>
<organism evidence="3 4">
    <name type="scientific">Enterobacter hormaechei</name>
    <dbReference type="NCBI Taxonomy" id="158836"/>
    <lineage>
        <taxon>Bacteria</taxon>
        <taxon>Pseudomonadati</taxon>
        <taxon>Pseudomonadota</taxon>
        <taxon>Gammaproteobacteria</taxon>
        <taxon>Enterobacterales</taxon>
        <taxon>Enterobacteriaceae</taxon>
        <taxon>Enterobacter</taxon>
        <taxon>Enterobacter cloacae complex</taxon>
    </lineage>
</organism>
<dbReference type="EMBL" id="FJYW01000010">
    <property type="protein sequence ID" value="CZY07619.1"/>
    <property type="molecule type" value="Genomic_DNA"/>
</dbReference>
<sequence>MNKNLLQLCYEGEGGESYIRSINEKGQFYVSLADVLKTLSIENRKMDGKSPKSLLPVIKAVIQTLDPDEIKNIPMIENGQATSEAFLTEPGLYRVLAQDTSSAGKKFQRWLFHKVLPSIREFGQFPPPPKKEQSEISAFAASLQQTVNALVMEIAKREELESRVNDVELKVNSLESLRDLSQFRSVPQRLMELSLEVMSIDELWHWCEKLRSERGAEKIKCPSGIGVNTMYPLALVDEAIAIYQKNVEARSRGSNI</sequence>
<dbReference type="Pfam" id="PF02498">
    <property type="entry name" value="Bro-N"/>
    <property type="match status" value="1"/>
</dbReference>
<dbReference type="SMART" id="SM01040">
    <property type="entry name" value="Bro-N"/>
    <property type="match status" value="1"/>
</dbReference>
<feature type="domain" description="Bro-N" evidence="2">
    <location>
        <begin position="3"/>
        <end position="123"/>
    </location>
</feature>
<keyword evidence="1" id="KW-0175">Coiled coil</keyword>
<feature type="coiled-coil region" evidence="1">
    <location>
        <begin position="150"/>
        <end position="177"/>
    </location>
</feature>
<evidence type="ECO:0000313" key="4">
    <source>
        <dbReference type="Proteomes" id="UP000076205"/>
    </source>
</evidence>
<dbReference type="AlphaFoldDB" id="A0A822X545"/>
<evidence type="ECO:0000259" key="2">
    <source>
        <dbReference type="PROSITE" id="PS51750"/>
    </source>
</evidence>
<comment type="caution">
    <text evidence="3">The sequence shown here is derived from an EMBL/GenBank/DDBJ whole genome shotgun (WGS) entry which is preliminary data.</text>
</comment>
<protein>
    <submittedName>
        <fullName evidence="3">Uncharacterized phage-encoded protein</fullName>
    </submittedName>
</protein>
<gene>
    <name evidence="3" type="ORF">SAMEA2273352_04089</name>
</gene>
<name>A0A822X545_9ENTR</name>
<reference evidence="3 4" key="1">
    <citation type="submission" date="2016-03" db="EMBL/GenBank/DDBJ databases">
        <authorList>
            <consortium name="Pathogen Informatics"/>
        </authorList>
    </citation>
    <scope>NUCLEOTIDE SEQUENCE [LARGE SCALE GENOMIC DNA]</scope>
    <source>
        <strain evidence="4">e1424</strain>
    </source>
</reference>
<dbReference type="Proteomes" id="UP000076205">
    <property type="component" value="Unassembled WGS sequence"/>
</dbReference>
<dbReference type="PROSITE" id="PS51750">
    <property type="entry name" value="BRO_N"/>
    <property type="match status" value="1"/>
</dbReference>
<proteinExistence type="predicted"/>
<dbReference type="RefSeq" id="WP_045339416.1">
    <property type="nucleotide sequence ID" value="NZ_CP126753.1"/>
</dbReference>